<keyword evidence="3" id="KW-1185">Reference proteome</keyword>
<comment type="caution">
    <text evidence="2">The sequence shown here is derived from an EMBL/GenBank/DDBJ whole genome shotgun (WGS) entry which is preliminary data.</text>
</comment>
<reference evidence="2 3" key="1">
    <citation type="submission" date="2021-11" db="EMBL/GenBank/DDBJ databases">
        <title>Aliifidinibius sp. nov., a new bacterium isolated from saline soil.</title>
        <authorList>
            <person name="Galisteo C."/>
            <person name="De La Haba R."/>
            <person name="Sanchez-Porro C."/>
            <person name="Ventosa A."/>
        </authorList>
    </citation>
    <scope>NUCLEOTIDE SEQUENCE [LARGE SCALE GENOMIC DNA]</scope>
    <source>
        <strain evidence="2 3">KACC 190600</strain>
    </source>
</reference>
<dbReference type="RefSeq" id="WP_265787181.1">
    <property type="nucleotide sequence ID" value="NZ_BAABRS010000001.1"/>
</dbReference>
<sequence>MLTIGYSNRTRYWQKYVFNNPPIGVKYKRAIDIPFHLMGISNQFLKHTKWMIPLQNCDMYHTYNSIVGGYKPWVVEVESDIPRYGPMNETSRLFRWGIKRLRSNQCKKIIFTSECSRELNRENFSKWGIDEDKCHVVYRAVEPHKPLERSGEETKFSILMVGNAFYRKGGIELLKAFEQFDHDDVSLTIISNFEVDWAMYPTPEEKEYVARSINRDPRINVLSNISHQKVINWMRRSDIFVSTTYADPFNNTVLEALSCSLPVITTDVRAIPEFVIDDYNGFIYELDENIERESIISFVLGKLNNYYDNQDLLQRHSENALEMVKSKFLIEHRNKLLIEKIYAL</sequence>
<evidence type="ECO:0000259" key="1">
    <source>
        <dbReference type="Pfam" id="PF00534"/>
    </source>
</evidence>
<dbReference type="PANTHER" id="PTHR12526:SF630">
    <property type="entry name" value="GLYCOSYLTRANSFERASE"/>
    <property type="match status" value="1"/>
</dbReference>
<gene>
    <name evidence="2" type="ORF">LQ318_02315</name>
</gene>
<dbReference type="Pfam" id="PF00534">
    <property type="entry name" value="Glycos_transf_1"/>
    <property type="match status" value="1"/>
</dbReference>
<organism evidence="2 3">
    <name type="scientific">Fodinibius salicampi</name>
    <dbReference type="NCBI Taxonomy" id="1920655"/>
    <lineage>
        <taxon>Bacteria</taxon>
        <taxon>Pseudomonadati</taxon>
        <taxon>Balneolota</taxon>
        <taxon>Balneolia</taxon>
        <taxon>Balneolales</taxon>
        <taxon>Balneolaceae</taxon>
        <taxon>Fodinibius</taxon>
    </lineage>
</organism>
<protein>
    <submittedName>
        <fullName evidence="2">Glycosyltransferase family 4 protein</fullName>
    </submittedName>
</protein>
<feature type="domain" description="Glycosyl transferase family 1" evidence="1">
    <location>
        <begin position="153"/>
        <end position="287"/>
    </location>
</feature>
<evidence type="ECO:0000313" key="3">
    <source>
        <dbReference type="Proteomes" id="UP001207337"/>
    </source>
</evidence>
<dbReference type="EMBL" id="JAJNDC010000001">
    <property type="protein sequence ID" value="MCW9711727.1"/>
    <property type="molecule type" value="Genomic_DNA"/>
</dbReference>
<dbReference type="CDD" id="cd03801">
    <property type="entry name" value="GT4_PimA-like"/>
    <property type="match status" value="1"/>
</dbReference>
<dbReference type="PANTHER" id="PTHR12526">
    <property type="entry name" value="GLYCOSYLTRANSFERASE"/>
    <property type="match status" value="1"/>
</dbReference>
<dbReference type="Gene3D" id="3.40.50.2000">
    <property type="entry name" value="Glycogen Phosphorylase B"/>
    <property type="match status" value="1"/>
</dbReference>
<evidence type="ECO:0000313" key="2">
    <source>
        <dbReference type="EMBL" id="MCW9711727.1"/>
    </source>
</evidence>
<dbReference type="InterPro" id="IPR001296">
    <property type="entry name" value="Glyco_trans_1"/>
</dbReference>
<dbReference type="Proteomes" id="UP001207337">
    <property type="component" value="Unassembled WGS sequence"/>
</dbReference>
<proteinExistence type="predicted"/>
<dbReference type="SUPFAM" id="SSF53756">
    <property type="entry name" value="UDP-Glycosyltransferase/glycogen phosphorylase"/>
    <property type="match status" value="1"/>
</dbReference>
<name>A0ABT3PV58_9BACT</name>
<accession>A0ABT3PV58</accession>